<dbReference type="EMBL" id="CP012672">
    <property type="protein sequence ID" value="AUX31921.1"/>
    <property type="molecule type" value="Genomic_DNA"/>
</dbReference>
<evidence type="ECO:0008006" key="3">
    <source>
        <dbReference type="Google" id="ProtNLM"/>
    </source>
</evidence>
<name>A0A4P2QPZ6_SORCE</name>
<dbReference type="Gene3D" id="2.30.300.10">
    <property type="entry name" value="Baseplate protein-like domain - beta roll fold"/>
    <property type="match status" value="1"/>
</dbReference>
<dbReference type="RefSeq" id="WP_129575621.1">
    <property type="nucleotide sequence ID" value="NZ_CP012672.1"/>
</dbReference>
<dbReference type="Proteomes" id="UP000295497">
    <property type="component" value="Chromosome"/>
</dbReference>
<organism evidence="1 2">
    <name type="scientific">Sorangium cellulosum</name>
    <name type="common">Polyangium cellulosum</name>
    <dbReference type="NCBI Taxonomy" id="56"/>
    <lineage>
        <taxon>Bacteria</taxon>
        <taxon>Pseudomonadati</taxon>
        <taxon>Myxococcota</taxon>
        <taxon>Polyangia</taxon>
        <taxon>Polyangiales</taxon>
        <taxon>Polyangiaceae</taxon>
        <taxon>Sorangium</taxon>
    </lineage>
</organism>
<gene>
    <name evidence="1" type="ORF">SOCE836_040560</name>
</gene>
<sequence length="371" mass="40710">MPSRRPDTIRIESPAGSFDKFNSLTITNDITQGAEMTFDVGEDGSFPELGRLLGFGSEFKVYLNDRLRMTGRVYLNDSPNDASNGSTVTVTLRSKMADARYASADPKTRVQGTSLRDFLLAIYAPVGFSEADFVFNASVERDLITGKTARGALPPVPLEPIKIQDAKVNPPETIFDAAARHLKRHRLMHWETPEGKIYVGKPDDQQSPIYKFRLKRGPASAGNNLLSARRVKDYSEVPSIVRVYGTSGGKQIARASVQGVSADLDLLGVHRPVIILSEGAKTRAQAEAQARRERAQRSRRKDTFELLIDGWSYWTGSGAIPFSPNTTCDVDVDTVGGPQGRYFVERVQCSLSPGQGQMTSLSIVAPGVWEL</sequence>
<dbReference type="AlphaFoldDB" id="A0A4P2QPZ6"/>
<proteinExistence type="predicted"/>
<dbReference type="Gene3D" id="3.30.1920.10">
    <property type="entry name" value="Baseplate protein-like domains - 2 layer sandwich fold"/>
    <property type="match status" value="1"/>
</dbReference>
<dbReference type="InterPro" id="IPR023399">
    <property type="entry name" value="Baseplate-like_2-layer_sand"/>
</dbReference>
<dbReference type="SUPFAM" id="SSF69279">
    <property type="entry name" value="Phage tail proteins"/>
    <property type="match status" value="2"/>
</dbReference>
<dbReference type="Gene3D" id="3.55.50.10">
    <property type="entry name" value="Baseplate protein-like domains"/>
    <property type="match status" value="1"/>
</dbReference>
<protein>
    <recommendedName>
        <fullName evidence="3">Phage tail protein</fullName>
    </recommendedName>
</protein>
<evidence type="ECO:0000313" key="1">
    <source>
        <dbReference type="EMBL" id="AUX31921.1"/>
    </source>
</evidence>
<reference evidence="1 2" key="1">
    <citation type="submission" date="2015-09" db="EMBL/GenBank/DDBJ databases">
        <title>Sorangium comparison.</title>
        <authorList>
            <person name="Zaburannyi N."/>
            <person name="Bunk B."/>
            <person name="Overmann J."/>
            <person name="Mueller R."/>
        </authorList>
    </citation>
    <scope>NUCLEOTIDE SEQUENCE [LARGE SCALE GENOMIC DNA]</scope>
    <source>
        <strain evidence="1 2">So ce836</strain>
    </source>
</reference>
<evidence type="ECO:0000313" key="2">
    <source>
        <dbReference type="Proteomes" id="UP000295497"/>
    </source>
</evidence>
<accession>A0A4P2QPZ6</accession>